<feature type="region of interest" description="Disordered" evidence="1">
    <location>
        <begin position="546"/>
        <end position="570"/>
    </location>
</feature>
<protein>
    <submittedName>
        <fullName evidence="3">Uncharacterized protein</fullName>
    </submittedName>
</protein>
<dbReference type="Proteomes" id="UP001470230">
    <property type="component" value="Unassembled WGS sequence"/>
</dbReference>
<dbReference type="PANTHER" id="PTHR34993:SF1">
    <property type="entry name" value="TRANSMEMBRANE PROTEIN"/>
    <property type="match status" value="1"/>
</dbReference>
<evidence type="ECO:0000256" key="1">
    <source>
        <dbReference type="SAM" id="MobiDB-lite"/>
    </source>
</evidence>
<reference evidence="3 4" key="1">
    <citation type="submission" date="2024-04" db="EMBL/GenBank/DDBJ databases">
        <title>Tritrichomonas musculus Genome.</title>
        <authorList>
            <person name="Alves-Ferreira E."/>
            <person name="Grigg M."/>
            <person name="Lorenzi H."/>
            <person name="Galac M."/>
        </authorList>
    </citation>
    <scope>NUCLEOTIDE SEQUENCE [LARGE SCALE GENOMIC DNA]</scope>
    <source>
        <strain evidence="3 4">EAF2021</strain>
    </source>
</reference>
<dbReference type="EMBL" id="JAPFFF010000016">
    <property type="protein sequence ID" value="KAK8865428.1"/>
    <property type="molecule type" value="Genomic_DNA"/>
</dbReference>
<keyword evidence="2" id="KW-1133">Transmembrane helix</keyword>
<feature type="transmembrane region" description="Helical" evidence="2">
    <location>
        <begin position="150"/>
        <end position="177"/>
    </location>
</feature>
<accession>A0ABR2IMB9</accession>
<feature type="transmembrane region" description="Helical" evidence="2">
    <location>
        <begin position="433"/>
        <end position="457"/>
    </location>
</feature>
<feature type="transmembrane region" description="Helical" evidence="2">
    <location>
        <begin position="26"/>
        <end position="50"/>
    </location>
</feature>
<evidence type="ECO:0000313" key="3">
    <source>
        <dbReference type="EMBL" id="KAK8865428.1"/>
    </source>
</evidence>
<dbReference type="PANTHER" id="PTHR34993">
    <property type="entry name" value="TRANSMEMBRANE PROTEIN"/>
    <property type="match status" value="1"/>
</dbReference>
<evidence type="ECO:0000256" key="2">
    <source>
        <dbReference type="SAM" id="Phobius"/>
    </source>
</evidence>
<feature type="transmembrane region" description="Helical" evidence="2">
    <location>
        <begin position="198"/>
        <end position="218"/>
    </location>
</feature>
<keyword evidence="4" id="KW-1185">Reference proteome</keyword>
<organism evidence="3 4">
    <name type="scientific">Tritrichomonas musculus</name>
    <dbReference type="NCBI Taxonomy" id="1915356"/>
    <lineage>
        <taxon>Eukaryota</taxon>
        <taxon>Metamonada</taxon>
        <taxon>Parabasalia</taxon>
        <taxon>Tritrichomonadida</taxon>
        <taxon>Tritrichomonadidae</taxon>
        <taxon>Tritrichomonas</taxon>
    </lineage>
</organism>
<feature type="transmembrane region" description="Helical" evidence="2">
    <location>
        <begin position="691"/>
        <end position="715"/>
    </location>
</feature>
<feature type="transmembrane region" description="Helical" evidence="2">
    <location>
        <begin position="298"/>
        <end position="318"/>
    </location>
</feature>
<proteinExistence type="predicted"/>
<comment type="caution">
    <text evidence="3">The sequence shown here is derived from an EMBL/GenBank/DDBJ whole genome shotgun (WGS) entry which is preliminary data.</text>
</comment>
<feature type="transmembrane region" description="Helical" evidence="2">
    <location>
        <begin position="401"/>
        <end position="421"/>
    </location>
</feature>
<feature type="transmembrane region" description="Helical" evidence="2">
    <location>
        <begin position="113"/>
        <end position="134"/>
    </location>
</feature>
<keyword evidence="2" id="KW-0812">Transmembrane</keyword>
<feature type="transmembrane region" description="Helical" evidence="2">
    <location>
        <begin position="463"/>
        <end position="483"/>
    </location>
</feature>
<keyword evidence="2" id="KW-0472">Membrane</keyword>
<name>A0ABR2IMB9_9EUKA</name>
<evidence type="ECO:0000313" key="4">
    <source>
        <dbReference type="Proteomes" id="UP001470230"/>
    </source>
</evidence>
<feature type="transmembrane region" description="Helical" evidence="2">
    <location>
        <begin position="366"/>
        <end position="389"/>
    </location>
</feature>
<sequence length="751" mass="86983">MDLILSAAFLFGIVFIAQNYSEQKKIAIAFIVIGIIYFILRIIYMVFPIFIKNNWKWFIKCANKISEIFVSRLRNDKDDEQLDNYCKEMRAQIDLHDYNLQFDDFHFPFKKRLFDALITVCIWIVFLVLILIGWRKILKDHLDGQNLDDFVLVLTVITVILFCGVCLRILINCAWLVRPIEGKIFAIFYKLRNIAYKGVLFIMNLSVLPVLTMVLSASSTTEKKCNWYQYYDYKSNADSFLQYFMARKWTGCVNCSKYSANFVEPCNSICYYDPSINPLTYKILIDSPHISETELTDVYLVPTILLEIFYLSIFYQIFRQIFLNIYDVLTILPGPTKNIECKFQTLIFTLESAGASGFRSYRYKSAFYNFTFTHSKLFVTFLTSLLTVIPIKILKRNHQRITPWIYFFTDIIISVAQLYSTPYISILHNIVNFAAYVVAGVTSLLVGLHVCQIFTISTGLGNFLFVLVVITPILTALITPFFARRDKFLVPTTFDLLKIIYWDKKLNLSFRKKMIKMQQEQEKSEGENSLSDEDDINNSVSVNLTGNELENEEEEENSNSTKSILDKNNKNNNNDDYYDYIYSTSRFGNILDQEESSASISYFKRKKDEDEREHDSFVSNFNLLKLAPIEVQEGIQANKESDVLDGDDDDDINPFKDDARHIWPRIDLYEELFDKAVSEMLESANKLIDSIAYNGIMTLVNLTIIISSACLGWALSAGIVRWDKILGENGDDFYVRCNMFNNGTYPAFGSY</sequence>
<gene>
    <name evidence="3" type="ORF">M9Y10_010975</name>
</gene>